<sequence length="755" mass="84340">MYFRLAAFLLFAATLDAVKCQIVPKVETQPAATPADCICKITDKICQCTLVIEHKLTMILDMDKEKELIYPSNGSLYMAGRQNSGKPPLNAEQQSRVITADGQTSKLVIAINGQFPGPRIEAFVNQTVIVTLINMFHTDSISVHFHGLHQKGTPWMDGVAFITQCPILPGQTFVHRFKAYPPGTAMYHAHIGDQRSDGLYGAVVVKPLSDPEVRGYNEIIINLQDWNHLMDPETAYHRMITQQFDLQTGDVINTTYSVDRAQFSRFEFHSGLVNGKARYWFNSTVNNGSPLERFKIKAGAFYRFRIVGAMTLYPMRVYLEGQRITVRGSDGFDIERIPVQSVIVHPGERYDIVWQGPSDPGKKQIMFVAETLETSESLNFAKYHAAEAILEMVDVPGEVLLNPPKAQEEDCSRLGCLVFNCPYQFYPARTNTTCANYNDIKNDDPIREPNKILGDTVDEEYFFNFAFPGPPRNTPGSVNGREFVFPTVNLLTQPTELTTSCNDEECNREGICACTYMHKIPPNKLIQMVLMNLGTGAGWSHPIHLHGHSFYVMKMGLGTYDSTTAVLQYNNTDILCNDPFGYCSQAVWANTSWAMGRTPGLSDDPPEKDTIVVPTGGYVVIRFISDNPGLWFFHCHIDLHNTNGMGLVIDEGEVKPPPPPGFPICRSFLYNEDLKKTTTITRFAGFPVGPVGFPVGFPVGPVGFPVDSHVESSISVTLRCLEPYPNCHSHLQMGHCVLSAWMTSWSEDTNKLLKL</sequence>
<keyword evidence="3" id="KW-0560">Oxidoreductase</keyword>
<organism evidence="9 10">
    <name type="scientific">Mya arenaria</name>
    <name type="common">Soft-shell clam</name>
    <dbReference type="NCBI Taxonomy" id="6604"/>
    <lineage>
        <taxon>Eukaryota</taxon>
        <taxon>Metazoa</taxon>
        <taxon>Spiralia</taxon>
        <taxon>Lophotrochozoa</taxon>
        <taxon>Mollusca</taxon>
        <taxon>Bivalvia</taxon>
        <taxon>Autobranchia</taxon>
        <taxon>Heteroconchia</taxon>
        <taxon>Euheterodonta</taxon>
        <taxon>Imparidentia</taxon>
        <taxon>Neoheterodontei</taxon>
        <taxon>Myida</taxon>
        <taxon>Myoidea</taxon>
        <taxon>Myidae</taxon>
        <taxon>Mya</taxon>
    </lineage>
</organism>
<feature type="domain" description="Plastocyanin-like" evidence="6">
    <location>
        <begin position="265"/>
        <end position="359"/>
    </location>
</feature>
<evidence type="ECO:0000256" key="1">
    <source>
        <dbReference type="ARBA" id="ARBA00010609"/>
    </source>
</evidence>
<proteinExistence type="inferred from homology"/>
<keyword evidence="2" id="KW-0479">Metal-binding</keyword>
<evidence type="ECO:0000259" key="7">
    <source>
        <dbReference type="Pfam" id="PF07731"/>
    </source>
</evidence>
<evidence type="ECO:0000256" key="4">
    <source>
        <dbReference type="ARBA" id="ARBA00023008"/>
    </source>
</evidence>
<name>A0ABY7E5R5_MYAAR</name>
<dbReference type="PROSITE" id="PS00079">
    <property type="entry name" value="MULTICOPPER_OXIDASE1"/>
    <property type="match status" value="1"/>
</dbReference>
<evidence type="ECO:0000259" key="6">
    <source>
        <dbReference type="Pfam" id="PF00394"/>
    </source>
</evidence>
<protein>
    <submittedName>
        <fullName evidence="9">ASO-like protein</fullName>
    </submittedName>
</protein>
<dbReference type="EMBL" id="CP111016">
    <property type="protein sequence ID" value="WAR04285.1"/>
    <property type="molecule type" value="Genomic_DNA"/>
</dbReference>
<keyword evidence="10" id="KW-1185">Reference proteome</keyword>
<dbReference type="InterPro" id="IPR002355">
    <property type="entry name" value="Cu_oxidase_Cu_BS"/>
</dbReference>
<dbReference type="InterPro" id="IPR033138">
    <property type="entry name" value="Cu_oxidase_CS"/>
</dbReference>
<dbReference type="InterPro" id="IPR001117">
    <property type="entry name" value="Cu-oxidase_2nd"/>
</dbReference>
<dbReference type="Proteomes" id="UP001164746">
    <property type="component" value="Chromosome 5"/>
</dbReference>
<dbReference type="Pfam" id="PF07732">
    <property type="entry name" value="Cu-oxidase_3"/>
    <property type="match status" value="1"/>
</dbReference>
<comment type="similarity">
    <text evidence="1">Belongs to the multicopper oxidase family.</text>
</comment>
<keyword evidence="4" id="KW-0186">Copper</keyword>
<keyword evidence="5" id="KW-0732">Signal</keyword>
<dbReference type="InterPro" id="IPR011706">
    <property type="entry name" value="Cu-oxidase_C"/>
</dbReference>
<evidence type="ECO:0000256" key="2">
    <source>
        <dbReference type="ARBA" id="ARBA00022723"/>
    </source>
</evidence>
<dbReference type="CDD" id="cd13905">
    <property type="entry name" value="CuRO_3_tcLLC2_insect_like"/>
    <property type="match status" value="1"/>
</dbReference>
<dbReference type="InterPro" id="IPR011707">
    <property type="entry name" value="Cu-oxidase-like_N"/>
</dbReference>
<dbReference type="Pfam" id="PF07731">
    <property type="entry name" value="Cu-oxidase_2"/>
    <property type="match status" value="1"/>
</dbReference>
<evidence type="ECO:0000313" key="10">
    <source>
        <dbReference type="Proteomes" id="UP001164746"/>
    </source>
</evidence>
<feature type="signal peptide" evidence="5">
    <location>
        <begin position="1"/>
        <end position="20"/>
    </location>
</feature>
<dbReference type="PANTHER" id="PTHR11709">
    <property type="entry name" value="MULTI-COPPER OXIDASE"/>
    <property type="match status" value="1"/>
</dbReference>
<dbReference type="InterPro" id="IPR045087">
    <property type="entry name" value="Cu-oxidase_fam"/>
</dbReference>
<evidence type="ECO:0000256" key="3">
    <source>
        <dbReference type="ARBA" id="ARBA00023002"/>
    </source>
</evidence>
<evidence type="ECO:0000256" key="5">
    <source>
        <dbReference type="SAM" id="SignalP"/>
    </source>
</evidence>
<dbReference type="InterPro" id="IPR008972">
    <property type="entry name" value="Cupredoxin"/>
</dbReference>
<dbReference type="CDD" id="cd13858">
    <property type="entry name" value="CuRO_1_tcLCC2_insect_like"/>
    <property type="match status" value="1"/>
</dbReference>
<dbReference type="PANTHER" id="PTHR11709:SF394">
    <property type="entry name" value="FI03373P-RELATED"/>
    <property type="match status" value="1"/>
</dbReference>
<evidence type="ECO:0000313" key="9">
    <source>
        <dbReference type="EMBL" id="WAR04285.1"/>
    </source>
</evidence>
<dbReference type="SUPFAM" id="SSF49503">
    <property type="entry name" value="Cupredoxins"/>
    <property type="match status" value="3"/>
</dbReference>
<dbReference type="Gene3D" id="2.60.40.420">
    <property type="entry name" value="Cupredoxins - blue copper proteins"/>
    <property type="match status" value="3"/>
</dbReference>
<feature type="chain" id="PRO_5046526358" evidence="5">
    <location>
        <begin position="21"/>
        <end position="755"/>
    </location>
</feature>
<reference evidence="9" key="1">
    <citation type="submission" date="2022-11" db="EMBL/GenBank/DDBJ databases">
        <title>Centuries of genome instability and evolution in soft-shell clam transmissible cancer (bioRxiv).</title>
        <authorList>
            <person name="Hart S.F.M."/>
            <person name="Yonemitsu M.A."/>
            <person name="Giersch R.M."/>
            <person name="Beal B.F."/>
            <person name="Arriagada G."/>
            <person name="Davis B.W."/>
            <person name="Ostrander E.A."/>
            <person name="Goff S.P."/>
            <person name="Metzger M.J."/>
        </authorList>
    </citation>
    <scope>NUCLEOTIDE SEQUENCE</scope>
    <source>
        <strain evidence="9">MELC-2E11</strain>
        <tissue evidence="9">Siphon/mantle</tissue>
    </source>
</reference>
<accession>A0ABY7E5R5</accession>
<dbReference type="Pfam" id="PF00394">
    <property type="entry name" value="Cu-oxidase"/>
    <property type="match status" value="1"/>
</dbReference>
<dbReference type="PROSITE" id="PS00080">
    <property type="entry name" value="MULTICOPPER_OXIDASE2"/>
    <property type="match status" value="1"/>
</dbReference>
<feature type="domain" description="Plastocyanin-like" evidence="8">
    <location>
        <begin position="97"/>
        <end position="207"/>
    </location>
</feature>
<gene>
    <name evidence="9" type="ORF">MAR_019654</name>
</gene>
<evidence type="ECO:0000259" key="8">
    <source>
        <dbReference type="Pfam" id="PF07732"/>
    </source>
</evidence>
<feature type="domain" description="Plastocyanin-like" evidence="7">
    <location>
        <begin position="497"/>
        <end position="652"/>
    </location>
</feature>